<protein>
    <recommendedName>
        <fullName evidence="2">RING-type E3 ubiquitin transferase</fullName>
        <ecNumber evidence="2">2.3.2.27</ecNumber>
    </recommendedName>
</protein>
<evidence type="ECO:0000313" key="12">
    <source>
        <dbReference type="EMBL" id="KAA8517574.1"/>
    </source>
</evidence>
<evidence type="ECO:0000256" key="5">
    <source>
        <dbReference type="ARBA" id="ARBA00022771"/>
    </source>
</evidence>
<dbReference type="GO" id="GO:0061630">
    <property type="term" value="F:ubiquitin protein ligase activity"/>
    <property type="evidence" value="ECO:0007669"/>
    <property type="project" value="UniProtKB-EC"/>
</dbReference>
<evidence type="ECO:0000256" key="1">
    <source>
        <dbReference type="ARBA" id="ARBA00000900"/>
    </source>
</evidence>
<feature type="domain" description="RING-type" evidence="11">
    <location>
        <begin position="129"/>
        <end position="170"/>
    </location>
</feature>
<keyword evidence="5 8" id="KW-0863">Zinc-finger</keyword>
<evidence type="ECO:0000256" key="10">
    <source>
        <dbReference type="SAM" id="Phobius"/>
    </source>
</evidence>
<keyword evidence="10" id="KW-1133">Transmembrane helix</keyword>
<reference evidence="12 13" key="1">
    <citation type="submission" date="2019-09" db="EMBL/GenBank/DDBJ databases">
        <title>A chromosome-level genome assembly of the Chinese tupelo Nyssa sinensis.</title>
        <authorList>
            <person name="Yang X."/>
            <person name="Kang M."/>
            <person name="Yang Y."/>
            <person name="Xiong H."/>
            <person name="Wang M."/>
            <person name="Zhang Z."/>
            <person name="Wang Z."/>
            <person name="Wu H."/>
            <person name="Ma T."/>
            <person name="Liu J."/>
            <person name="Xi Z."/>
        </authorList>
    </citation>
    <scope>NUCLEOTIDE SEQUENCE [LARGE SCALE GENOMIC DNA]</scope>
    <source>
        <strain evidence="12">J267</strain>
        <tissue evidence="12">Leaf</tissue>
    </source>
</reference>
<gene>
    <name evidence="12" type="ORF">F0562_017796</name>
</gene>
<keyword evidence="3" id="KW-0808">Transferase</keyword>
<name>A0A5J4ZIC4_9ASTE</name>
<dbReference type="PANTHER" id="PTHR15710:SF242">
    <property type="entry name" value="OS06G0633500 PROTEIN"/>
    <property type="match status" value="1"/>
</dbReference>
<keyword evidence="6" id="KW-0833">Ubl conjugation pathway</keyword>
<evidence type="ECO:0000256" key="6">
    <source>
        <dbReference type="ARBA" id="ARBA00022786"/>
    </source>
</evidence>
<dbReference type="Proteomes" id="UP000325577">
    <property type="component" value="Linkage Group LG8"/>
</dbReference>
<dbReference type="OrthoDB" id="21204at2759"/>
<dbReference type="InterPro" id="IPR013083">
    <property type="entry name" value="Znf_RING/FYVE/PHD"/>
</dbReference>
<organism evidence="12 13">
    <name type="scientific">Nyssa sinensis</name>
    <dbReference type="NCBI Taxonomy" id="561372"/>
    <lineage>
        <taxon>Eukaryota</taxon>
        <taxon>Viridiplantae</taxon>
        <taxon>Streptophyta</taxon>
        <taxon>Embryophyta</taxon>
        <taxon>Tracheophyta</taxon>
        <taxon>Spermatophyta</taxon>
        <taxon>Magnoliopsida</taxon>
        <taxon>eudicotyledons</taxon>
        <taxon>Gunneridae</taxon>
        <taxon>Pentapetalae</taxon>
        <taxon>asterids</taxon>
        <taxon>Cornales</taxon>
        <taxon>Nyssaceae</taxon>
        <taxon>Nyssa</taxon>
    </lineage>
</organism>
<evidence type="ECO:0000256" key="8">
    <source>
        <dbReference type="PROSITE-ProRule" id="PRU00175"/>
    </source>
</evidence>
<dbReference type="GO" id="GO:0016567">
    <property type="term" value="P:protein ubiquitination"/>
    <property type="evidence" value="ECO:0007669"/>
    <property type="project" value="TreeGrafter"/>
</dbReference>
<sequence>MDANSVSISLDMSQPAVPSYTNGALAVDYAYLPAACALCQRILSPNNEAGDLEAISEEEDNEWVEANEIPPYVGNSGDYLDARGFEELLEHLAETNSSRREAPPTIVSFVNSLPRVVIDEHEKQVGLACAICKEYLSVGTIVNQLPCFHLYHSSCIFPWLSARNSCPLCRYELPTDDKDYKEGKHNTISGLEIHEIEQQGMSEDGPLDITNDDEVDEAYEFSGGRIEQGELVNVVSAIGSSNRESERGRWFFVAAAAQIASLVGIVLVLWLGNPLAEIRGLTGHSDILTQGQHPNYSSSSCPPSQRESNRRW</sequence>
<dbReference type="PROSITE" id="PS50089">
    <property type="entry name" value="ZF_RING_2"/>
    <property type="match status" value="1"/>
</dbReference>
<dbReference type="FunFam" id="3.30.40.10:FF:000127">
    <property type="entry name" value="E3 ubiquitin-protein ligase RNF181"/>
    <property type="match status" value="1"/>
</dbReference>
<dbReference type="SUPFAM" id="SSF57850">
    <property type="entry name" value="RING/U-box"/>
    <property type="match status" value="1"/>
</dbReference>
<keyword evidence="7" id="KW-0862">Zinc</keyword>
<keyword evidence="10" id="KW-0812">Transmembrane</keyword>
<proteinExistence type="predicted"/>
<comment type="catalytic activity">
    <reaction evidence="1">
        <text>S-ubiquitinyl-[E2 ubiquitin-conjugating enzyme]-L-cysteine + [acceptor protein]-L-lysine = [E2 ubiquitin-conjugating enzyme]-L-cysteine + N(6)-ubiquitinyl-[acceptor protein]-L-lysine.</text>
        <dbReference type="EC" id="2.3.2.27"/>
    </reaction>
</comment>
<dbReference type="PANTHER" id="PTHR15710">
    <property type="entry name" value="E3 UBIQUITIN-PROTEIN LIGASE PRAJA"/>
    <property type="match status" value="1"/>
</dbReference>
<evidence type="ECO:0000313" key="13">
    <source>
        <dbReference type="Proteomes" id="UP000325577"/>
    </source>
</evidence>
<evidence type="ECO:0000256" key="7">
    <source>
        <dbReference type="ARBA" id="ARBA00022833"/>
    </source>
</evidence>
<dbReference type="GO" id="GO:0005737">
    <property type="term" value="C:cytoplasm"/>
    <property type="evidence" value="ECO:0007669"/>
    <property type="project" value="TreeGrafter"/>
</dbReference>
<dbReference type="EMBL" id="CM018051">
    <property type="protein sequence ID" value="KAA8517574.1"/>
    <property type="molecule type" value="Genomic_DNA"/>
</dbReference>
<dbReference type="InterPro" id="IPR001841">
    <property type="entry name" value="Znf_RING"/>
</dbReference>
<dbReference type="Gene3D" id="3.30.40.10">
    <property type="entry name" value="Zinc/RING finger domain, C3HC4 (zinc finger)"/>
    <property type="match status" value="1"/>
</dbReference>
<dbReference type="Pfam" id="PF13639">
    <property type="entry name" value="zf-RING_2"/>
    <property type="match status" value="1"/>
</dbReference>
<feature type="transmembrane region" description="Helical" evidence="10">
    <location>
        <begin position="250"/>
        <end position="271"/>
    </location>
</feature>
<dbReference type="GO" id="GO:0008270">
    <property type="term" value="F:zinc ion binding"/>
    <property type="evidence" value="ECO:0007669"/>
    <property type="project" value="UniProtKB-KW"/>
</dbReference>
<evidence type="ECO:0000256" key="9">
    <source>
        <dbReference type="SAM" id="MobiDB-lite"/>
    </source>
</evidence>
<evidence type="ECO:0000259" key="11">
    <source>
        <dbReference type="PROSITE" id="PS50089"/>
    </source>
</evidence>
<dbReference type="SMART" id="SM00184">
    <property type="entry name" value="RING"/>
    <property type="match status" value="1"/>
</dbReference>
<evidence type="ECO:0000256" key="4">
    <source>
        <dbReference type="ARBA" id="ARBA00022723"/>
    </source>
</evidence>
<keyword evidence="4" id="KW-0479">Metal-binding</keyword>
<dbReference type="AlphaFoldDB" id="A0A5J4ZIC4"/>
<feature type="region of interest" description="Disordered" evidence="9">
    <location>
        <begin position="289"/>
        <end position="312"/>
    </location>
</feature>
<keyword evidence="13" id="KW-1185">Reference proteome</keyword>
<dbReference type="EC" id="2.3.2.27" evidence="2"/>
<evidence type="ECO:0000256" key="3">
    <source>
        <dbReference type="ARBA" id="ARBA00022679"/>
    </source>
</evidence>
<evidence type="ECO:0000256" key="2">
    <source>
        <dbReference type="ARBA" id="ARBA00012483"/>
    </source>
</evidence>
<accession>A0A5J4ZIC4</accession>
<keyword evidence="10" id="KW-0472">Membrane</keyword>